<dbReference type="GO" id="GO:0016556">
    <property type="term" value="P:mRNA modification"/>
    <property type="evidence" value="ECO:0007669"/>
    <property type="project" value="InterPro"/>
</dbReference>
<dbReference type="GO" id="GO:0005524">
    <property type="term" value="F:ATP binding"/>
    <property type="evidence" value="ECO:0007669"/>
    <property type="project" value="UniProtKB-KW"/>
</dbReference>
<dbReference type="SUPFAM" id="SSF52540">
    <property type="entry name" value="P-loop containing nucleoside triphosphate hydrolases"/>
    <property type="match status" value="1"/>
</dbReference>
<evidence type="ECO:0000259" key="10">
    <source>
        <dbReference type="PROSITE" id="PS51657"/>
    </source>
</evidence>
<evidence type="ECO:0000256" key="8">
    <source>
        <dbReference type="SAM" id="MobiDB-lite"/>
    </source>
</evidence>
<keyword evidence="4" id="KW-0547">Nucleotide-binding</keyword>
<keyword evidence="5" id="KW-0378">Hydrolase</keyword>
<feature type="domain" description="Alphavirus-like MT" evidence="11">
    <location>
        <begin position="59"/>
        <end position="232"/>
    </location>
</feature>
<dbReference type="Pfam" id="PF01443">
    <property type="entry name" value="Viral_helicase1"/>
    <property type="match status" value="1"/>
</dbReference>
<feature type="domain" description="(+)RNA virus helicase C-terminal" evidence="10">
    <location>
        <begin position="593"/>
        <end position="879"/>
    </location>
</feature>
<dbReference type="PROSITE" id="PS51743">
    <property type="entry name" value="ALPHAVIRUS_MT"/>
    <property type="match status" value="1"/>
</dbReference>
<keyword evidence="3" id="KW-0548">Nucleotidyltransferase</keyword>
<accession>A0A2P1GMS1</accession>
<evidence type="ECO:0000256" key="5">
    <source>
        <dbReference type="ARBA" id="ARBA00022801"/>
    </source>
</evidence>
<dbReference type="GO" id="GO:0003968">
    <property type="term" value="F:RNA-directed RNA polymerase activity"/>
    <property type="evidence" value="ECO:0007669"/>
    <property type="project" value="UniProtKB-KW"/>
</dbReference>
<keyword evidence="2" id="KW-0808">Transferase</keyword>
<evidence type="ECO:0000256" key="4">
    <source>
        <dbReference type="ARBA" id="ARBA00022741"/>
    </source>
</evidence>
<dbReference type="InterPro" id="IPR043502">
    <property type="entry name" value="DNA/RNA_pol_sf"/>
</dbReference>
<keyword evidence="7" id="KW-0693">Viral RNA replication</keyword>
<dbReference type="EMBL" id="MG600007">
    <property type="protein sequence ID" value="AVM87270.1"/>
    <property type="molecule type" value="Genomic_RNA"/>
</dbReference>
<dbReference type="GO" id="GO:0003723">
    <property type="term" value="F:RNA binding"/>
    <property type="evidence" value="ECO:0007669"/>
    <property type="project" value="InterPro"/>
</dbReference>
<evidence type="ECO:0000256" key="3">
    <source>
        <dbReference type="ARBA" id="ARBA00022695"/>
    </source>
</evidence>
<sequence length="1360" mass="150118">MDVSFNLEEAAAKAALANTIVACNQASLTRRVQGALVIPYAMTAKQKVLVKSTLKMDLNFTDTNNNTHAALRALHRYADHTAHLHGVAQLDLGGDPRSIKFHRKHVCMLVDNARDELRLFRAALDTRADLGTFCTGGAQCCAYQPANNHAISIHSAYDITRAEWFQIFDAHQLNTVDVWLLMPDEVTEKDTGVNGVDWGYRVDIDDKARATMLLLDGSQGYRHDWQEWKKYDCEAGWPGDDYNICISPEGAWGPLRRYTLFRAHCRFDRWRLQVGSSDSLVCVPVVGGGHVKTTRHHVEQLFAWGLCRTDDKFSFTNLAAYARALRTSLQIGNTQVNVGWSIDPRKMADVINSVYVMVAACRFTRTSTIAACMVRLKHEQTRGAIRKFVDRICHAIGCSSVTIRNYLDSDMMSMTWADVVNTVEHVDLDAAVVPAAAVAPVLHVAPPLAPSGGRPDGQQPPRPAPRNRFAQGPFVLGYHQPAPVYTSAGMHVRPALSRALNAMRGSAQPSGSQRFIVSSVPPPERQPDRLRDEFVHCVCKGGDLLCSLPDDRHHHSVRVVPAAHTCAVYQQRSALLGCAVTSLHQSLSIQATRGDAYAAPARAALAAFPDWLPRAKCSAVVGPPGCGKTNRFRGQDDGFKKNTLVVVPTKFQVHQWVKMGYRAVTVHRAVQVLDAYERIIVDEFTLVHAGLIALCMNARELIVLGDDNQITAIDYEGLGMRMQPTVLLALFDVERLSETHRCPRDVAKFLSPAYAGGVVSRSEVVDSVRFGVVCEHPNWKHLTYTQAQKLMIPGSSTVHEVQGMTFSNVCIHVTAADEPLIRTSRPHTVVAFSRHTTSCMVIQDRTCVLAEAWSHSDGVCTALLGTCLPFGPVDVPEDSALQVGFEPSPSVPEPSVGAVADDAADVFGPHVGVDVCTTNFFPPVAAKRTVTISDPGELCKLVEREVVNLTDVVAPTCRVSHPADQYAVAAANLTRVVARSNDVPAASVRPGSSALLTSFGKLLQPVHDAWFNGTVDEFCLRVAETYRSMHEKDPDLVKALPEDVDINDVIAIRNHLKQQVKYAGKPLDKIKVGQGITAWSKQANAVIAPFIRYAQDRLERNLRPNVLMLFHQSSFELSDFFRRHVTGDLPAHCNDFTEFDSTQNEITASFESRLLRRLGVPYSVANCYLQLRAHFRVVARNHSYQATWVRASGEPNTLFGNTIVTAAVNMAALNFTELECAAFKGDDAIVFARDCVFRGSEFVRDAFGMLTKMEVQPVPEFVSYFVTSEGCAPDIKRRCGKVLERNFQDAANNDAYAASVGAELEAIASMAGHQLTMLCNVLHHRMTEQQYLICYDVLKDCAMGNFARVHKYRNELKVEK</sequence>
<evidence type="ECO:0000256" key="1">
    <source>
        <dbReference type="ARBA" id="ARBA00022484"/>
    </source>
</evidence>
<dbReference type="Gene3D" id="3.40.50.300">
    <property type="entry name" value="P-loop containing nucleotide triphosphate hydrolases"/>
    <property type="match status" value="2"/>
</dbReference>
<dbReference type="InterPro" id="IPR027351">
    <property type="entry name" value="(+)RNA_virus_helicase_core_dom"/>
</dbReference>
<reference evidence="12" key="1">
    <citation type="journal article" date="2018" name="Nature">
        <title>The evolutionary history of vertebrate RNA viruses.</title>
        <authorList>
            <person name="Shi M."/>
            <person name="Lin X.D."/>
            <person name="Chen X."/>
            <person name="Tian J.H."/>
            <person name="Chen L.J."/>
            <person name="Li K."/>
            <person name="Wang W."/>
            <person name="Eden J.S."/>
            <person name="Shen J.J."/>
            <person name="Liu L."/>
            <person name="Holmes E.C."/>
            <person name="Zhang Y.Z."/>
        </authorList>
    </citation>
    <scope>NUCLEOTIDE SEQUENCE</scope>
    <source>
        <strain evidence="12">GDYYC86697</strain>
    </source>
</reference>
<dbReference type="InterPro" id="IPR027417">
    <property type="entry name" value="P-loop_NTPase"/>
</dbReference>
<proteinExistence type="predicted"/>
<dbReference type="InterPro" id="IPR001788">
    <property type="entry name" value="RNA-dep_RNA_pol_alsuvir"/>
</dbReference>
<dbReference type="PROSITE" id="PS50507">
    <property type="entry name" value="RDRP_SSRNA_POS"/>
    <property type="match status" value="1"/>
</dbReference>
<dbReference type="GO" id="GO:0008174">
    <property type="term" value="F:mRNA methyltransferase activity"/>
    <property type="evidence" value="ECO:0007669"/>
    <property type="project" value="UniProtKB-UniRule"/>
</dbReference>
<dbReference type="InterPro" id="IPR002588">
    <property type="entry name" value="Alphavirus-like_MT_dom"/>
</dbReference>
<dbReference type="GO" id="GO:0016787">
    <property type="term" value="F:hydrolase activity"/>
    <property type="evidence" value="ECO:0007669"/>
    <property type="project" value="UniProtKB-KW"/>
</dbReference>
<organism evidence="12">
    <name type="scientific">Guangdong fish caecilians hepevirus</name>
    <dbReference type="NCBI Taxonomy" id="2116394"/>
    <lineage>
        <taxon>Viruses</taxon>
        <taxon>Riboviria</taxon>
        <taxon>Orthornavirae</taxon>
        <taxon>Kitrinoviricota</taxon>
        <taxon>Alsuviricetes</taxon>
        <taxon>Hepelivirales</taxon>
        <taxon>Hepeviridae</taxon>
    </lineage>
</organism>
<evidence type="ECO:0000256" key="7">
    <source>
        <dbReference type="ARBA" id="ARBA00022953"/>
    </source>
</evidence>
<keyword evidence="6" id="KW-0067">ATP-binding</keyword>
<keyword evidence="1" id="KW-0696">RNA-directed RNA polymerase</keyword>
<dbReference type="GO" id="GO:0006351">
    <property type="term" value="P:DNA-templated transcription"/>
    <property type="evidence" value="ECO:0007669"/>
    <property type="project" value="InterPro"/>
</dbReference>
<evidence type="ECO:0000256" key="6">
    <source>
        <dbReference type="ARBA" id="ARBA00022840"/>
    </source>
</evidence>
<dbReference type="GO" id="GO:0006396">
    <property type="term" value="P:RNA processing"/>
    <property type="evidence" value="ECO:0007669"/>
    <property type="project" value="InterPro"/>
</dbReference>
<dbReference type="PROSITE" id="PS51657">
    <property type="entry name" value="PSRV_HELICASE"/>
    <property type="match status" value="1"/>
</dbReference>
<dbReference type="SUPFAM" id="SSF56672">
    <property type="entry name" value="DNA/RNA polymerases"/>
    <property type="match status" value="1"/>
</dbReference>
<feature type="compositionally biased region" description="Polar residues" evidence="8">
    <location>
        <begin position="507"/>
        <end position="516"/>
    </location>
</feature>
<name>A0A2P1GMS1_9VIRU</name>
<evidence type="ECO:0000256" key="2">
    <source>
        <dbReference type="ARBA" id="ARBA00022679"/>
    </source>
</evidence>
<dbReference type="Pfam" id="PF01660">
    <property type="entry name" value="Vmethyltransf"/>
    <property type="match status" value="1"/>
</dbReference>
<feature type="domain" description="RdRp catalytic" evidence="9">
    <location>
        <begin position="1129"/>
        <end position="1240"/>
    </location>
</feature>
<feature type="region of interest" description="Disordered" evidence="8">
    <location>
        <begin position="447"/>
        <end position="470"/>
    </location>
</feature>
<dbReference type="InterPro" id="IPR007094">
    <property type="entry name" value="RNA-dir_pol_PSvirus"/>
</dbReference>
<evidence type="ECO:0000259" key="11">
    <source>
        <dbReference type="PROSITE" id="PS51743"/>
    </source>
</evidence>
<evidence type="ECO:0000259" key="9">
    <source>
        <dbReference type="PROSITE" id="PS50507"/>
    </source>
</evidence>
<feature type="compositionally biased region" description="Low complexity" evidence="8">
    <location>
        <begin position="447"/>
        <end position="457"/>
    </location>
</feature>
<feature type="region of interest" description="Disordered" evidence="8">
    <location>
        <begin position="504"/>
        <end position="527"/>
    </location>
</feature>
<evidence type="ECO:0000313" key="12">
    <source>
        <dbReference type="EMBL" id="AVM87270.1"/>
    </source>
</evidence>
<dbReference type="GO" id="GO:0039694">
    <property type="term" value="P:viral RNA genome replication"/>
    <property type="evidence" value="ECO:0007669"/>
    <property type="project" value="InterPro"/>
</dbReference>
<protein>
    <submittedName>
        <fullName evidence="12">Nonstructural polyprotein</fullName>
    </submittedName>
</protein>
<dbReference type="Pfam" id="PF00978">
    <property type="entry name" value="RdRP_2"/>
    <property type="match status" value="1"/>
</dbReference>